<evidence type="ECO:0000256" key="1">
    <source>
        <dbReference type="SAM" id="MobiDB-lite"/>
    </source>
</evidence>
<dbReference type="RefSeq" id="WP_157185595.1">
    <property type="nucleotide sequence ID" value="NZ_JACHIT010000002.1"/>
</dbReference>
<keyword evidence="3" id="KW-1185">Reference proteome</keyword>
<dbReference type="Proteomes" id="UP000540412">
    <property type="component" value="Unassembled WGS sequence"/>
</dbReference>
<feature type="region of interest" description="Disordered" evidence="1">
    <location>
        <begin position="40"/>
        <end position="63"/>
    </location>
</feature>
<gene>
    <name evidence="2" type="ORF">BJY24_006358</name>
</gene>
<evidence type="ECO:0000313" key="3">
    <source>
        <dbReference type="Proteomes" id="UP000540412"/>
    </source>
</evidence>
<evidence type="ECO:0000313" key="2">
    <source>
        <dbReference type="EMBL" id="MBB5917446.1"/>
    </source>
</evidence>
<protein>
    <submittedName>
        <fullName evidence="2">Uncharacterized protein</fullName>
    </submittedName>
</protein>
<dbReference type="EMBL" id="JACHIT010000002">
    <property type="protein sequence ID" value="MBB5917446.1"/>
    <property type="molecule type" value="Genomic_DNA"/>
</dbReference>
<feature type="compositionally biased region" description="Basic and acidic residues" evidence="1">
    <location>
        <begin position="51"/>
        <end position="63"/>
    </location>
</feature>
<sequence length="63" mass="6723">MIMPLYFGKTLDTADVPAVWAAWDVPGTPLADLVRRNDFDSAPTRAPALPRGRDTPGADGAAR</sequence>
<reference evidence="2 3" key="1">
    <citation type="submission" date="2020-08" db="EMBL/GenBank/DDBJ databases">
        <title>Sequencing the genomes of 1000 actinobacteria strains.</title>
        <authorList>
            <person name="Klenk H.-P."/>
        </authorList>
    </citation>
    <scope>NUCLEOTIDE SEQUENCE [LARGE SCALE GENOMIC DNA]</scope>
    <source>
        <strain evidence="2 3">DSM 43582</strain>
    </source>
</reference>
<name>A0A7W9ULD7_9NOCA</name>
<proteinExistence type="predicted"/>
<comment type="caution">
    <text evidence="2">The sequence shown here is derived from an EMBL/GenBank/DDBJ whole genome shotgun (WGS) entry which is preliminary data.</text>
</comment>
<organism evidence="2 3">
    <name type="scientific">Nocardia transvalensis</name>
    <dbReference type="NCBI Taxonomy" id="37333"/>
    <lineage>
        <taxon>Bacteria</taxon>
        <taxon>Bacillati</taxon>
        <taxon>Actinomycetota</taxon>
        <taxon>Actinomycetes</taxon>
        <taxon>Mycobacteriales</taxon>
        <taxon>Nocardiaceae</taxon>
        <taxon>Nocardia</taxon>
    </lineage>
</organism>
<accession>A0A7W9ULD7</accession>
<dbReference type="AlphaFoldDB" id="A0A7W9ULD7"/>